<keyword evidence="6" id="KW-1185">Reference proteome</keyword>
<dbReference type="EMBL" id="JAZGSY010000019">
    <property type="protein sequence ID" value="KAL1843315.1"/>
    <property type="molecule type" value="Genomic_DNA"/>
</dbReference>
<gene>
    <name evidence="5" type="ORF">VTJ49DRAFT_2132</name>
</gene>
<dbReference type="PANTHER" id="PTHR10285">
    <property type="entry name" value="URIDINE KINASE"/>
    <property type="match status" value="1"/>
</dbReference>
<dbReference type="Proteomes" id="UP001583172">
    <property type="component" value="Unassembled WGS sequence"/>
</dbReference>
<evidence type="ECO:0000259" key="4">
    <source>
        <dbReference type="Pfam" id="PF00448"/>
    </source>
</evidence>
<feature type="region of interest" description="Disordered" evidence="3">
    <location>
        <begin position="132"/>
        <end position="160"/>
    </location>
</feature>
<dbReference type="InterPro" id="IPR027417">
    <property type="entry name" value="P-loop_NTPase"/>
</dbReference>
<sequence>MATPNSQTGIIDDKTPLCVPFILDRLAEFDREHANITSFSPPRPFILGLNGVQGVGKTTLVRSLASTLQIQHNLPTLVASIDDFYLTHADQLRLAAQHPDNPLIQHRGEPGTHDLALLDSFLTSLLKNHHPTPIPRYDKSAHAGQGDRLPPSEWPSTDPSRTPRVVILEGWCVGFRALGGDELCARWQVSRSRSSSTTLSSATDGSNRSVGSHLARHDLPHLRFINDQLSHYETVLNARLDAFIHIDAQDLQWVYAWRAEQEAELRRVTGSGKNSAASTASGGAMTEEQVARFVDAYMPAYELYVDGVREGVFLSQGRRGKQLRIVVGRDRMVVESVVV</sequence>
<keyword evidence="2" id="KW-0342">GTP-binding</keyword>
<keyword evidence="1" id="KW-0547">Nucleotide-binding</keyword>
<evidence type="ECO:0000313" key="5">
    <source>
        <dbReference type="EMBL" id="KAL1843315.1"/>
    </source>
</evidence>
<evidence type="ECO:0000256" key="1">
    <source>
        <dbReference type="ARBA" id="ARBA00022741"/>
    </source>
</evidence>
<dbReference type="InterPro" id="IPR000897">
    <property type="entry name" value="SRP54_GTPase_dom"/>
</dbReference>
<dbReference type="SUPFAM" id="SSF52540">
    <property type="entry name" value="P-loop containing nucleoside triphosphate hydrolases"/>
    <property type="match status" value="1"/>
</dbReference>
<feature type="domain" description="SRP54-type proteins GTP-binding" evidence="4">
    <location>
        <begin position="47"/>
        <end position="109"/>
    </location>
</feature>
<protein>
    <recommendedName>
        <fullName evidence="4">SRP54-type proteins GTP-binding domain-containing protein</fullName>
    </recommendedName>
</protein>
<evidence type="ECO:0000256" key="2">
    <source>
        <dbReference type="ARBA" id="ARBA00023134"/>
    </source>
</evidence>
<proteinExistence type="predicted"/>
<name>A0ABR3VN09_HUMIN</name>
<accession>A0ABR3VN09</accession>
<comment type="caution">
    <text evidence="5">The sequence shown here is derived from an EMBL/GenBank/DDBJ whole genome shotgun (WGS) entry which is preliminary data.</text>
</comment>
<dbReference type="Pfam" id="PF00448">
    <property type="entry name" value="SRP54"/>
    <property type="match status" value="1"/>
</dbReference>
<dbReference type="Gene3D" id="3.40.50.300">
    <property type="entry name" value="P-loop containing nucleotide triphosphate hydrolases"/>
    <property type="match status" value="1"/>
</dbReference>
<evidence type="ECO:0000256" key="3">
    <source>
        <dbReference type="SAM" id="MobiDB-lite"/>
    </source>
</evidence>
<evidence type="ECO:0000313" key="6">
    <source>
        <dbReference type="Proteomes" id="UP001583172"/>
    </source>
</evidence>
<organism evidence="5 6">
    <name type="scientific">Humicola insolens</name>
    <name type="common">Soft-rot fungus</name>
    <dbReference type="NCBI Taxonomy" id="85995"/>
    <lineage>
        <taxon>Eukaryota</taxon>
        <taxon>Fungi</taxon>
        <taxon>Dikarya</taxon>
        <taxon>Ascomycota</taxon>
        <taxon>Pezizomycotina</taxon>
        <taxon>Sordariomycetes</taxon>
        <taxon>Sordariomycetidae</taxon>
        <taxon>Sordariales</taxon>
        <taxon>Chaetomiaceae</taxon>
        <taxon>Mycothermus</taxon>
    </lineage>
</organism>
<reference evidence="5 6" key="1">
    <citation type="journal article" date="2024" name="Commun. Biol.">
        <title>Comparative genomic analysis of thermophilic fungi reveals convergent evolutionary adaptations and gene losses.</title>
        <authorList>
            <person name="Steindorff A.S."/>
            <person name="Aguilar-Pontes M.V."/>
            <person name="Robinson A.J."/>
            <person name="Andreopoulos B."/>
            <person name="LaButti K."/>
            <person name="Kuo A."/>
            <person name="Mondo S."/>
            <person name="Riley R."/>
            <person name="Otillar R."/>
            <person name="Haridas S."/>
            <person name="Lipzen A."/>
            <person name="Grimwood J."/>
            <person name="Schmutz J."/>
            <person name="Clum A."/>
            <person name="Reid I.D."/>
            <person name="Moisan M.C."/>
            <person name="Butler G."/>
            <person name="Nguyen T.T.M."/>
            <person name="Dewar K."/>
            <person name="Conant G."/>
            <person name="Drula E."/>
            <person name="Henrissat B."/>
            <person name="Hansel C."/>
            <person name="Singer S."/>
            <person name="Hutchinson M.I."/>
            <person name="de Vries R.P."/>
            <person name="Natvig D.O."/>
            <person name="Powell A.J."/>
            <person name="Tsang A."/>
            <person name="Grigoriev I.V."/>
        </authorList>
    </citation>
    <scope>NUCLEOTIDE SEQUENCE [LARGE SCALE GENOMIC DNA]</scope>
    <source>
        <strain evidence="5 6">CBS 620.91</strain>
    </source>
</reference>